<feature type="domain" description="DUF4283" evidence="3">
    <location>
        <begin position="204"/>
        <end position="281"/>
    </location>
</feature>
<name>A0ABD0U3R8_DENTH</name>
<comment type="caution">
    <text evidence="4">The sequence shown here is derived from an EMBL/GenBank/DDBJ whole genome shotgun (WGS) entry which is preliminary data.</text>
</comment>
<protein>
    <recommendedName>
        <fullName evidence="3">DUF4283 domain-containing protein</fullName>
    </recommendedName>
</protein>
<proteinExistence type="predicted"/>
<organism evidence="4 5">
    <name type="scientific">Dendrobium thyrsiflorum</name>
    <name type="common">Pinecone-like raceme dendrobium</name>
    <name type="synonym">Orchid</name>
    <dbReference type="NCBI Taxonomy" id="117978"/>
    <lineage>
        <taxon>Eukaryota</taxon>
        <taxon>Viridiplantae</taxon>
        <taxon>Streptophyta</taxon>
        <taxon>Embryophyta</taxon>
        <taxon>Tracheophyta</taxon>
        <taxon>Spermatophyta</taxon>
        <taxon>Magnoliopsida</taxon>
        <taxon>Liliopsida</taxon>
        <taxon>Asparagales</taxon>
        <taxon>Orchidaceae</taxon>
        <taxon>Epidendroideae</taxon>
        <taxon>Malaxideae</taxon>
        <taxon>Dendrobiinae</taxon>
        <taxon>Dendrobium</taxon>
    </lineage>
</organism>
<keyword evidence="5" id="KW-1185">Reference proteome</keyword>
<evidence type="ECO:0000256" key="1">
    <source>
        <dbReference type="SAM" id="MobiDB-lite"/>
    </source>
</evidence>
<feature type="signal peptide" evidence="2">
    <location>
        <begin position="1"/>
        <end position="27"/>
    </location>
</feature>
<keyword evidence="2" id="KW-0732">Signal</keyword>
<evidence type="ECO:0000256" key="2">
    <source>
        <dbReference type="SAM" id="SignalP"/>
    </source>
</evidence>
<accession>A0ABD0U3R8</accession>
<feature type="chain" id="PRO_5044761223" description="DUF4283 domain-containing protein" evidence="2">
    <location>
        <begin position="28"/>
        <end position="291"/>
    </location>
</feature>
<dbReference type="AlphaFoldDB" id="A0ABD0U3R8"/>
<sequence>MESHTSSSNKLLMAAFLFLLLICPNQSTRTLSDPLQIAADGLTPSSGHRKLGRAGELPPLAPKPNYNIADGLTPSSGHRKLGRVEELTPPAPEPNDAPSVVLGSFLADLVLLVAFGKVSFLLGFLSRVFCLVFSSSGHSRPEWRLDVLVILVFWMDHLNRGFFVDALYGSASFVCFPELRQCSFRGMPSLWISEEEIMSLAVPFQFALVGFFPMCRPSLDGIRKFFFNLKLHAKFYVTVLDQSHVLIKLSNDLDYSRVFCHRSYLVNNYYMKLTKWSPFLDVYVESPVIPI</sequence>
<dbReference type="InterPro" id="IPR025558">
    <property type="entry name" value="DUF4283"/>
</dbReference>
<reference evidence="4 5" key="1">
    <citation type="journal article" date="2024" name="Plant Biotechnol. J.">
        <title>Dendrobium thyrsiflorum genome and its molecular insights into genes involved in important horticultural traits.</title>
        <authorList>
            <person name="Chen B."/>
            <person name="Wang J.Y."/>
            <person name="Zheng P.J."/>
            <person name="Li K.L."/>
            <person name="Liang Y.M."/>
            <person name="Chen X.F."/>
            <person name="Zhang C."/>
            <person name="Zhao X."/>
            <person name="He X."/>
            <person name="Zhang G.Q."/>
            <person name="Liu Z.J."/>
            <person name="Xu Q."/>
        </authorList>
    </citation>
    <scope>NUCLEOTIDE SEQUENCE [LARGE SCALE GENOMIC DNA]</scope>
    <source>
        <strain evidence="4">GZMU011</strain>
    </source>
</reference>
<gene>
    <name evidence="4" type="ORF">M5K25_025289</name>
</gene>
<evidence type="ECO:0000259" key="3">
    <source>
        <dbReference type="Pfam" id="PF14111"/>
    </source>
</evidence>
<evidence type="ECO:0000313" key="5">
    <source>
        <dbReference type="Proteomes" id="UP001552299"/>
    </source>
</evidence>
<dbReference type="Pfam" id="PF14111">
    <property type="entry name" value="DUF4283"/>
    <property type="match status" value="1"/>
</dbReference>
<evidence type="ECO:0000313" key="4">
    <source>
        <dbReference type="EMBL" id="KAL0906769.1"/>
    </source>
</evidence>
<feature type="region of interest" description="Disordered" evidence="1">
    <location>
        <begin position="46"/>
        <end position="65"/>
    </location>
</feature>
<dbReference type="EMBL" id="JANQDX010000018">
    <property type="protein sequence ID" value="KAL0906769.1"/>
    <property type="molecule type" value="Genomic_DNA"/>
</dbReference>
<dbReference type="Proteomes" id="UP001552299">
    <property type="component" value="Unassembled WGS sequence"/>
</dbReference>